<gene>
    <name evidence="3" type="ORF">ABIC20_007163</name>
</gene>
<protein>
    <submittedName>
        <fullName evidence="3">Transcriptional regulator</fullName>
    </submittedName>
</protein>
<comment type="similarity">
    <text evidence="1">Belongs to the ros/MucR family.</text>
</comment>
<evidence type="ECO:0000313" key="4">
    <source>
        <dbReference type="Proteomes" id="UP001549119"/>
    </source>
</evidence>
<evidence type="ECO:0000256" key="1">
    <source>
        <dbReference type="ARBA" id="ARBA00007031"/>
    </source>
</evidence>
<dbReference type="Gene3D" id="1.10.10.1550">
    <property type="entry name" value="ROS/MUCR transcriptional regulator protein"/>
    <property type="match status" value="1"/>
</dbReference>
<evidence type="ECO:0000256" key="2">
    <source>
        <dbReference type="SAM" id="MobiDB-lite"/>
    </source>
</evidence>
<sequence length="172" mass="18403">MDDKMGTIEAESSDYTGLTADLVVAYVANNPVPVTELAALIANVHAAVTGLGNTSALAAPRVEKPTAAQIRKSIRPDALISFEDGKPYKTLRRHLTGLGLDPETYREKWGLPRDYPLVAVSYSQARSAMAKSIGLGQSRGKAASQRADIPEATAEKSKRVGRPRKARETAEG</sequence>
<dbReference type="Proteomes" id="UP001549119">
    <property type="component" value="Unassembled WGS sequence"/>
</dbReference>
<organism evidence="3 4">
    <name type="scientific">Methylobacterium radiotolerans</name>
    <dbReference type="NCBI Taxonomy" id="31998"/>
    <lineage>
        <taxon>Bacteria</taxon>
        <taxon>Pseudomonadati</taxon>
        <taxon>Pseudomonadota</taxon>
        <taxon>Alphaproteobacteria</taxon>
        <taxon>Hyphomicrobiales</taxon>
        <taxon>Methylobacteriaceae</taxon>
        <taxon>Methylobacterium</taxon>
    </lineage>
</organism>
<name>A0ABV2NTR3_9HYPH</name>
<accession>A0ABV2NTR3</accession>
<evidence type="ECO:0000313" key="3">
    <source>
        <dbReference type="EMBL" id="MET3869778.1"/>
    </source>
</evidence>
<proteinExistence type="inferred from homology"/>
<reference evidence="3 4" key="1">
    <citation type="submission" date="2024-06" db="EMBL/GenBank/DDBJ databases">
        <title>Genomics of switchgrass bacterial isolates.</title>
        <authorList>
            <person name="Shade A."/>
        </authorList>
    </citation>
    <scope>NUCLEOTIDE SEQUENCE [LARGE SCALE GENOMIC DNA]</scope>
    <source>
        <strain evidence="3 4">PvP084</strain>
    </source>
</reference>
<dbReference type="Pfam" id="PF05443">
    <property type="entry name" value="ROS_MUCR"/>
    <property type="match status" value="1"/>
</dbReference>
<dbReference type="RefSeq" id="WP_312892967.1">
    <property type="nucleotide sequence ID" value="NZ_JBEPNW010000005.1"/>
</dbReference>
<dbReference type="InterPro" id="IPR041920">
    <property type="entry name" value="ROS/MUCR_sf"/>
</dbReference>
<dbReference type="EMBL" id="JBEPNW010000005">
    <property type="protein sequence ID" value="MET3869778.1"/>
    <property type="molecule type" value="Genomic_DNA"/>
</dbReference>
<dbReference type="InterPro" id="IPR008807">
    <property type="entry name" value="ROS_MUCR"/>
</dbReference>
<keyword evidence="4" id="KW-1185">Reference proteome</keyword>
<comment type="caution">
    <text evidence="3">The sequence shown here is derived from an EMBL/GenBank/DDBJ whole genome shotgun (WGS) entry which is preliminary data.</text>
</comment>
<feature type="region of interest" description="Disordered" evidence="2">
    <location>
        <begin position="133"/>
        <end position="172"/>
    </location>
</feature>